<name>A0ACC1P0A4_9APHY</name>
<gene>
    <name evidence="1" type="ORF">NUW54_g10448</name>
</gene>
<dbReference type="Proteomes" id="UP001144978">
    <property type="component" value="Unassembled WGS sequence"/>
</dbReference>
<evidence type="ECO:0000313" key="1">
    <source>
        <dbReference type="EMBL" id="KAJ2984610.1"/>
    </source>
</evidence>
<keyword evidence="2" id="KW-1185">Reference proteome</keyword>
<reference evidence="1" key="1">
    <citation type="submission" date="2022-08" db="EMBL/GenBank/DDBJ databases">
        <title>Genome Sequence of Pycnoporus sanguineus.</title>
        <authorList>
            <person name="Buettner E."/>
        </authorList>
    </citation>
    <scope>NUCLEOTIDE SEQUENCE</scope>
    <source>
        <strain evidence="1">CG-C14</strain>
    </source>
</reference>
<organism evidence="1 2">
    <name type="scientific">Trametes sanguinea</name>
    <dbReference type="NCBI Taxonomy" id="158606"/>
    <lineage>
        <taxon>Eukaryota</taxon>
        <taxon>Fungi</taxon>
        <taxon>Dikarya</taxon>
        <taxon>Basidiomycota</taxon>
        <taxon>Agaricomycotina</taxon>
        <taxon>Agaricomycetes</taxon>
        <taxon>Polyporales</taxon>
        <taxon>Polyporaceae</taxon>
        <taxon>Trametes</taxon>
    </lineage>
</organism>
<protein>
    <submittedName>
        <fullName evidence="1">Uncharacterized protein</fullName>
    </submittedName>
</protein>
<evidence type="ECO:0000313" key="2">
    <source>
        <dbReference type="Proteomes" id="UP001144978"/>
    </source>
</evidence>
<sequence length="333" mass="36654">MTSLYESLLPKLANVVELATQDQRVHPASQALQTKPNNDGRRRMELIASVSRSSGLERDGDALRDLKTQEEYREFIQSKVDEYWKTYPLEGRRPGPVNGNPGLEQHKKEMEGNLLILFRKLREGLMSIQRRDAFAREGNVHRSLDSYEPGTHRSFNCSLRDVVASICPVQDTSADDICALAPLPVFLSPQSSTLWAAFTRYRLKLHSTAVRPTVYRHTVIVGVKRTAVGVDIAVASLGCLVSLASLLLHPTPPIAPISAGPSSNAPADDAGSRSATSATSPPQAAQGTEASQPADRRRHVSSALSYPDSHHPRPDLFHASTTHSLRLRTQRFL</sequence>
<accession>A0ACC1P0A4</accession>
<dbReference type="EMBL" id="JANSHE010003768">
    <property type="protein sequence ID" value="KAJ2984610.1"/>
    <property type="molecule type" value="Genomic_DNA"/>
</dbReference>
<comment type="caution">
    <text evidence="1">The sequence shown here is derived from an EMBL/GenBank/DDBJ whole genome shotgun (WGS) entry which is preliminary data.</text>
</comment>
<proteinExistence type="predicted"/>